<dbReference type="AlphaFoldDB" id="A0A229XEQ6"/>
<gene>
    <name evidence="2" type="ORF">CFD26_103588</name>
</gene>
<keyword evidence="3" id="KW-1185">Reference proteome</keyword>
<dbReference type="Proteomes" id="UP000215289">
    <property type="component" value="Unassembled WGS sequence"/>
</dbReference>
<protein>
    <submittedName>
        <fullName evidence="2">Uncharacterized protein</fullName>
    </submittedName>
</protein>
<dbReference type="OrthoDB" id="4510354at2759"/>
<accession>A0A229XEQ6</accession>
<evidence type="ECO:0000256" key="1">
    <source>
        <dbReference type="SAM" id="MobiDB-lite"/>
    </source>
</evidence>
<dbReference type="EMBL" id="NIDN02000082">
    <property type="protein sequence ID" value="RLL97294.1"/>
    <property type="molecule type" value="Genomic_DNA"/>
</dbReference>
<evidence type="ECO:0000313" key="2">
    <source>
        <dbReference type="EMBL" id="RLL97294.1"/>
    </source>
</evidence>
<comment type="caution">
    <text evidence="2">The sequence shown here is derived from an EMBL/GenBank/DDBJ whole genome shotgun (WGS) entry which is preliminary data.</text>
</comment>
<name>A0A229XEQ6_9EURO</name>
<evidence type="ECO:0000313" key="3">
    <source>
        <dbReference type="Proteomes" id="UP000215289"/>
    </source>
</evidence>
<organism evidence="2 3">
    <name type="scientific">Aspergillus turcosus</name>
    <dbReference type="NCBI Taxonomy" id="1245748"/>
    <lineage>
        <taxon>Eukaryota</taxon>
        <taxon>Fungi</taxon>
        <taxon>Dikarya</taxon>
        <taxon>Ascomycota</taxon>
        <taxon>Pezizomycotina</taxon>
        <taxon>Eurotiomycetes</taxon>
        <taxon>Eurotiomycetidae</taxon>
        <taxon>Eurotiales</taxon>
        <taxon>Aspergillaceae</taxon>
        <taxon>Aspergillus</taxon>
        <taxon>Aspergillus subgen. Fumigati</taxon>
    </lineage>
</organism>
<reference evidence="2 3" key="1">
    <citation type="submission" date="2018-08" db="EMBL/GenBank/DDBJ databases">
        <title>Draft genome sequences of two Aspergillus turcosus clinical strains isolated from bronchoalveolar lavage fluid: one azole-susceptible and the other azole-resistant.</title>
        <authorList>
            <person name="Parent-Michaud M."/>
            <person name="Dufresne P.J."/>
            <person name="Fournier E."/>
            <person name="Martineau C."/>
            <person name="Moreira S."/>
            <person name="Perkins V."/>
            <person name="De Repentigny L."/>
            <person name="Dufresne S.F."/>
        </authorList>
    </citation>
    <scope>NUCLEOTIDE SEQUENCE [LARGE SCALE GENOMIC DNA]</scope>
    <source>
        <strain evidence="2">HMR AF 1038</strain>
    </source>
</reference>
<sequence>MATEDEEQNCDPSEFTELGRMPQSAVGDENFIPVNVSSESQVLISHLVNNMKEDHFANSYGVPSKSLESHVIRFAMNEERTLIACYPSEEQIARSKGTRYVEFLELTAPTTTTDPEEFMTMQSFGPWQIKKEPHLRRLCLVLLAFLSAAEEVAV</sequence>
<proteinExistence type="predicted"/>
<feature type="region of interest" description="Disordered" evidence="1">
    <location>
        <begin position="1"/>
        <end position="24"/>
    </location>
</feature>